<name>A0A4D4L3J5_STRVO</name>
<dbReference type="Proteomes" id="UP000301309">
    <property type="component" value="Unassembled WGS sequence"/>
</dbReference>
<dbReference type="InterPro" id="IPR036291">
    <property type="entry name" value="NAD(P)-bd_dom_sf"/>
</dbReference>
<proteinExistence type="predicted"/>
<reference evidence="3 4" key="1">
    <citation type="journal article" date="2020" name="Int. J. Syst. Evol. Microbiol.">
        <title>Reclassification of Streptomyces castelarensis and Streptomyces sporoclivatus as later heterotypic synonyms of Streptomyces antimycoticus.</title>
        <authorList>
            <person name="Komaki H."/>
            <person name="Tamura T."/>
        </authorList>
    </citation>
    <scope>NUCLEOTIDE SEQUENCE [LARGE SCALE GENOMIC DNA]</scope>
    <source>
        <strain evidence="3 4">NBRC 13459</strain>
    </source>
</reference>
<organism evidence="3 4">
    <name type="scientific">Streptomyces violaceusniger</name>
    <dbReference type="NCBI Taxonomy" id="68280"/>
    <lineage>
        <taxon>Bacteria</taxon>
        <taxon>Bacillati</taxon>
        <taxon>Actinomycetota</taxon>
        <taxon>Actinomycetes</taxon>
        <taxon>Kitasatosporales</taxon>
        <taxon>Streptomycetaceae</taxon>
        <taxon>Streptomyces</taxon>
        <taxon>Streptomyces violaceusniger group</taxon>
    </lineage>
</organism>
<protein>
    <recommendedName>
        <fullName evidence="2">Polyketide synthase extender module SpnB-like Rossmann fold domain-containing protein</fullName>
    </recommendedName>
</protein>
<dbReference type="EMBL" id="BJHW01000001">
    <property type="protein sequence ID" value="GDY53736.1"/>
    <property type="molecule type" value="Genomic_DNA"/>
</dbReference>
<feature type="region of interest" description="Disordered" evidence="1">
    <location>
        <begin position="40"/>
        <end position="150"/>
    </location>
</feature>
<evidence type="ECO:0000256" key="1">
    <source>
        <dbReference type="SAM" id="MobiDB-lite"/>
    </source>
</evidence>
<dbReference type="Gene3D" id="3.40.50.11460">
    <property type="match status" value="1"/>
</dbReference>
<dbReference type="Pfam" id="PF22953">
    <property type="entry name" value="SpnB_Rossmann"/>
    <property type="match status" value="1"/>
</dbReference>
<evidence type="ECO:0000313" key="4">
    <source>
        <dbReference type="Proteomes" id="UP000301309"/>
    </source>
</evidence>
<feature type="compositionally biased region" description="Pro residues" evidence="1">
    <location>
        <begin position="106"/>
        <end position="117"/>
    </location>
</feature>
<keyword evidence="4" id="KW-1185">Reference proteome</keyword>
<sequence length="181" mass="19066">MDDLTHAAAWGLVRSAQAEHPGRFVLVDVQGDIDFHGALARGVPAHGDSPKGNPATGVPAHGTPAHGTPAHDNLTHGTPAHDNLTHGTPAHDNLTHGTPATGTRPPVSPPPPPPTAGSPPSWRRCGPTSRSSLCAPGSCTRRGSRGWRPWTGRRCPVLTRRGPCWSLARPAPWAGRWPVTW</sequence>
<dbReference type="AlphaFoldDB" id="A0A4D4L3J5"/>
<dbReference type="InterPro" id="IPR055123">
    <property type="entry name" value="SpnB-like_Rossmann"/>
</dbReference>
<evidence type="ECO:0000313" key="3">
    <source>
        <dbReference type="EMBL" id="GDY53736.1"/>
    </source>
</evidence>
<evidence type="ECO:0000259" key="2">
    <source>
        <dbReference type="Pfam" id="PF22953"/>
    </source>
</evidence>
<comment type="caution">
    <text evidence="3">The sequence shown here is derived from an EMBL/GenBank/DDBJ whole genome shotgun (WGS) entry which is preliminary data.</text>
</comment>
<accession>A0A4D4L3J5</accession>
<feature type="domain" description="Polyketide synthase extender module SpnB-like Rossmann fold" evidence="2">
    <location>
        <begin position="2"/>
        <end position="44"/>
    </location>
</feature>
<dbReference type="SUPFAM" id="SSF51735">
    <property type="entry name" value="NAD(P)-binding Rossmann-fold domains"/>
    <property type="match status" value="1"/>
</dbReference>
<gene>
    <name evidence="3" type="ORF">SVIO_043590</name>
</gene>